<reference evidence="3 4" key="1">
    <citation type="submission" date="2019-03" db="EMBL/GenBank/DDBJ databases">
        <authorList>
            <person name="Kim M.K.M."/>
        </authorList>
    </citation>
    <scope>NUCLEOTIDE SEQUENCE [LARGE SCALE GENOMIC DNA]</scope>
    <source>
        <strain evidence="3 4">17J68-15</strain>
    </source>
</reference>
<evidence type="ECO:0000313" key="4">
    <source>
        <dbReference type="Proteomes" id="UP000295164"/>
    </source>
</evidence>
<organism evidence="3 4">
    <name type="scientific">Flaviaesturariibacter aridisoli</name>
    <dbReference type="NCBI Taxonomy" id="2545761"/>
    <lineage>
        <taxon>Bacteria</taxon>
        <taxon>Pseudomonadati</taxon>
        <taxon>Bacteroidota</taxon>
        <taxon>Chitinophagia</taxon>
        <taxon>Chitinophagales</taxon>
        <taxon>Chitinophagaceae</taxon>
        <taxon>Flaviaestuariibacter</taxon>
    </lineage>
</organism>
<feature type="signal peptide" evidence="2">
    <location>
        <begin position="1"/>
        <end position="16"/>
    </location>
</feature>
<accession>A0A4V6P659</accession>
<gene>
    <name evidence="3" type="ORF">E0486_13670</name>
</gene>
<proteinExistence type="predicted"/>
<evidence type="ECO:0000256" key="1">
    <source>
        <dbReference type="SAM" id="MobiDB-lite"/>
    </source>
</evidence>
<sequence>MRLLFLCLLFPSALLAQSDPEPFFRGFFNALKARDSAALKRLFLTDAEQVGVWGPDTSWFQPIEGPAADTNSSAFRAAQVMMPGLPYFPATAYDSATWFDYRYDLRRDPRIAYPSLRGTIYFQVRDALQQLDINALWIDGRWKAGGTGIMGFVHDPALLQRRVLQQTAFDNDWNTVPGDAPPDTSVRIDFQPPPAGASARSGVPAKPRQKAPARSAARKPKG</sequence>
<comment type="caution">
    <text evidence="3">The sequence shown here is derived from an EMBL/GenBank/DDBJ whole genome shotgun (WGS) entry which is preliminary data.</text>
</comment>
<keyword evidence="4" id="KW-1185">Reference proteome</keyword>
<name>A0A4V6P659_9BACT</name>
<keyword evidence="2" id="KW-0732">Signal</keyword>
<protein>
    <submittedName>
        <fullName evidence="3">Uncharacterized protein</fullName>
    </submittedName>
</protein>
<evidence type="ECO:0000313" key="3">
    <source>
        <dbReference type="EMBL" id="TCZ68567.1"/>
    </source>
</evidence>
<dbReference type="AlphaFoldDB" id="A0A4V6P659"/>
<dbReference type="RefSeq" id="WP_131852740.1">
    <property type="nucleotide sequence ID" value="NZ_SKFH01000026.1"/>
</dbReference>
<feature type="chain" id="PRO_5020503051" evidence="2">
    <location>
        <begin position="17"/>
        <end position="222"/>
    </location>
</feature>
<feature type="region of interest" description="Disordered" evidence="1">
    <location>
        <begin position="170"/>
        <end position="222"/>
    </location>
</feature>
<evidence type="ECO:0000256" key="2">
    <source>
        <dbReference type="SAM" id="SignalP"/>
    </source>
</evidence>
<dbReference type="EMBL" id="SKFH01000026">
    <property type="protein sequence ID" value="TCZ68567.1"/>
    <property type="molecule type" value="Genomic_DNA"/>
</dbReference>
<feature type="compositionally biased region" description="Basic residues" evidence="1">
    <location>
        <begin position="207"/>
        <end position="222"/>
    </location>
</feature>
<dbReference type="Proteomes" id="UP000295164">
    <property type="component" value="Unassembled WGS sequence"/>
</dbReference>